<evidence type="ECO:0000256" key="1">
    <source>
        <dbReference type="ARBA" id="ARBA00009249"/>
    </source>
</evidence>
<name>A0A7G5FED2_9CORY</name>
<dbReference type="InterPro" id="IPR017453">
    <property type="entry name" value="GCV_H_sub"/>
</dbReference>
<keyword evidence="2 3" id="KW-0450">Lipoyl</keyword>
<dbReference type="Pfam" id="PF01597">
    <property type="entry name" value="GCV_H"/>
    <property type="match status" value="1"/>
</dbReference>
<dbReference type="PROSITE" id="PS00189">
    <property type="entry name" value="LIPOYL"/>
    <property type="match status" value="1"/>
</dbReference>
<dbReference type="PROSITE" id="PS50968">
    <property type="entry name" value="BIOTINYL_LIPOYL"/>
    <property type="match status" value="1"/>
</dbReference>
<dbReference type="Gene3D" id="2.40.50.100">
    <property type="match status" value="1"/>
</dbReference>
<feature type="modified residue" description="N6-lipoyllysine" evidence="3 4">
    <location>
        <position position="65"/>
    </location>
</feature>
<comment type="subunit">
    <text evidence="3">The glycine cleavage system is composed of four proteins: P, T, L and H.</text>
</comment>
<comment type="function">
    <text evidence="3">The glycine cleavage system catalyzes the degradation of glycine. The H protein shuttles the methylamine group of glycine from the P protein to the T protein.</text>
</comment>
<dbReference type="EMBL" id="CP059833">
    <property type="protein sequence ID" value="QMV84973.1"/>
    <property type="molecule type" value="Genomic_DNA"/>
</dbReference>
<dbReference type="InterPro" id="IPR033753">
    <property type="entry name" value="GCV_H/Fam206"/>
</dbReference>
<evidence type="ECO:0000256" key="2">
    <source>
        <dbReference type="ARBA" id="ARBA00022823"/>
    </source>
</evidence>
<dbReference type="InterPro" id="IPR003016">
    <property type="entry name" value="2-oxoA_DH_lipoyl-BS"/>
</dbReference>
<reference evidence="6 7" key="1">
    <citation type="submission" date="2020-07" db="EMBL/GenBank/DDBJ databases">
        <title>non toxigenic Corynebacterium sp. nov from a clinical source.</title>
        <authorList>
            <person name="Bernier A.-M."/>
            <person name="Bernard K."/>
        </authorList>
    </citation>
    <scope>NUCLEOTIDE SEQUENCE [LARGE SCALE GENOMIC DNA]</scope>
    <source>
        <strain evidence="7">NML 93-0612</strain>
    </source>
</reference>
<evidence type="ECO:0000313" key="7">
    <source>
        <dbReference type="Proteomes" id="UP000515570"/>
    </source>
</evidence>
<evidence type="ECO:0000259" key="5">
    <source>
        <dbReference type="PROSITE" id="PS50968"/>
    </source>
</evidence>
<dbReference type="HAMAP" id="MF_00272">
    <property type="entry name" value="GcvH"/>
    <property type="match status" value="1"/>
</dbReference>
<proteinExistence type="inferred from homology"/>
<dbReference type="GO" id="GO:0019464">
    <property type="term" value="P:glycine decarboxylation via glycine cleavage system"/>
    <property type="evidence" value="ECO:0007669"/>
    <property type="project" value="UniProtKB-UniRule"/>
</dbReference>
<dbReference type="InterPro" id="IPR002930">
    <property type="entry name" value="GCV_H"/>
</dbReference>
<dbReference type="PANTHER" id="PTHR11715:SF3">
    <property type="entry name" value="GLYCINE CLEAVAGE SYSTEM H PROTEIN-RELATED"/>
    <property type="match status" value="1"/>
</dbReference>
<accession>A0A7G5FED2</accession>
<dbReference type="GO" id="GO:0005829">
    <property type="term" value="C:cytosol"/>
    <property type="evidence" value="ECO:0007669"/>
    <property type="project" value="TreeGrafter"/>
</dbReference>
<dbReference type="AlphaFoldDB" id="A0A7G5FED2"/>
<organism evidence="6 7">
    <name type="scientific">Corynebacterium hindlerae</name>
    <dbReference type="NCBI Taxonomy" id="699041"/>
    <lineage>
        <taxon>Bacteria</taxon>
        <taxon>Bacillati</taxon>
        <taxon>Actinomycetota</taxon>
        <taxon>Actinomycetes</taxon>
        <taxon>Mycobacteriales</taxon>
        <taxon>Corynebacteriaceae</taxon>
        <taxon>Corynebacterium</taxon>
    </lineage>
</organism>
<dbReference type="GO" id="GO:0005960">
    <property type="term" value="C:glycine cleavage complex"/>
    <property type="evidence" value="ECO:0007669"/>
    <property type="project" value="InterPro"/>
</dbReference>
<dbReference type="Proteomes" id="UP000515570">
    <property type="component" value="Chromosome"/>
</dbReference>
<dbReference type="InterPro" id="IPR011053">
    <property type="entry name" value="Single_hybrid_motif"/>
</dbReference>
<gene>
    <name evidence="3 6" type="primary">gcvH</name>
    <name evidence="6" type="ORF">HW450_11670</name>
</gene>
<dbReference type="InterPro" id="IPR000089">
    <property type="entry name" value="Biotin_lipoyl"/>
</dbReference>
<evidence type="ECO:0000256" key="3">
    <source>
        <dbReference type="HAMAP-Rule" id="MF_00272"/>
    </source>
</evidence>
<evidence type="ECO:0000256" key="4">
    <source>
        <dbReference type="PIRSR" id="PIRSR617453-50"/>
    </source>
</evidence>
<sequence length="125" mass="13116">MSLPENFSYSADHEWIDSAEVGATAKVGITDFAANALGEIVYVDLPAVGDTVEIGESAGEVESTKSVSDIFSPVTGTVTAVNEELADAPETINSDPFDAGWLFEVQITEVGPLMTAAEYAEKNGL</sequence>
<keyword evidence="7" id="KW-1185">Reference proteome</keyword>
<feature type="domain" description="Lipoyl-binding" evidence="5">
    <location>
        <begin position="24"/>
        <end position="106"/>
    </location>
</feature>
<dbReference type="NCBIfam" id="TIGR00527">
    <property type="entry name" value="gcvH"/>
    <property type="match status" value="1"/>
</dbReference>
<evidence type="ECO:0000313" key="6">
    <source>
        <dbReference type="EMBL" id="QMV84973.1"/>
    </source>
</evidence>
<dbReference type="RefSeq" id="WP_182385780.1">
    <property type="nucleotide sequence ID" value="NZ_CP059833.1"/>
</dbReference>
<dbReference type="GO" id="GO:0009249">
    <property type="term" value="P:protein lipoylation"/>
    <property type="evidence" value="ECO:0007669"/>
    <property type="project" value="TreeGrafter"/>
</dbReference>
<dbReference type="SUPFAM" id="SSF51230">
    <property type="entry name" value="Single hybrid motif"/>
    <property type="match status" value="1"/>
</dbReference>
<dbReference type="PANTHER" id="PTHR11715">
    <property type="entry name" value="GLYCINE CLEAVAGE SYSTEM H PROTEIN"/>
    <property type="match status" value="1"/>
</dbReference>
<protein>
    <recommendedName>
        <fullName evidence="3">Glycine cleavage system H protein</fullName>
    </recommendedName>
</protein>
<dbReference type="CDD" id="cd06848">
    <property type="entry name" value="GCS_H"/>
    <property type="match status" value="1"/>
</dbReference>
<comment type="cofactor">
    <cofactor evidence="3">
        <name>(R)-lipoate</name>
        <dbReference type="ChEBI" id="CHEBI:83088"/>
    </cofactor>
    <text evidence="3">Binds 1 lipoyl cofactor covalently.</text>
</comment>
<dbReference type="NCBIfam" id="NF002270">
    <property type="entry name" value="PRK01202.1"/>
    <property type="match status" value="1"/>
</dbReference>
<comment type="similarity">
    <text evidence="1 3">Belongs to the GcvH family.</text>
</comment>